<protein>
    <recommendedName>
        <fullName evidence="3">DUF982 domain-containing protein</fullName>
    </recommendedName>
</protein>
<sequence>MAQWIPGFASSRSLAVEPILCADVSKDGVHLFSPVKLVTGDRNKLRIVSSVQDAWKLLAEEWPPGETTLRHKALTICALALRGKAGADVAREVLIVAAKKRAYSHRPCNANC</sequence>
<evidence type="ECO:0000313" key="2">
    <source>
        <dbReference type="Proteomes" id="UP000241764"/>
    </source>
</evidence>
<name>A0A2P7B550_9HYPH</name>
<dbReference type="Gene3D" id="6.10.250.730">
    <property type="match status" value="1"/>
</dbReference>
<dbReference type="EMBL" id="PGGM01000012">
    <property type="protein sequence ID" value="PSH61594.1"/>
    <property type="molecule type" value="Genomic_DNA"/>
</dbReference>
<organism evidence="1 2">
    <name type="scientific">Phyllobacterium sophorae</name>
    <dbReference type="NCBI Taxonomy" id="1520277"/>
    <lineage>
        <taxon>Bacteria</taxon>
        <taxon>Pseudomonadati</taxon>
        <taxon>Pseudomonadota</taxon>
        <taxon>Alphaproteobacteria</taxon>
        <taxon>Hyphomicrobiales</taxon>
        <taxon>Phyllobacteriaceae</taxon>
        <taxon>Phyllobacterium</taxon>
    </lineage>
</organism>
<dbReference type="Pfam" id="PF06169">
    <property type="entry name" value="DUF982"/>
    <property type="match status" value="1"/>
</dbReference>
<evidence type="ECO:0008006" key="3">
    <source>
        <dbReference type="Google" id="ProtNLM"/>
    </source>
</evidence>
<reference evidence="2" key="1">
    <citation type="submission" date="2017-11" db="EMBL/GenBank/DDBJ databases">
        <authorList>
            <person name="Kuznetsova I."/>
            <person name="Sazanova A."/>
            <person name="Chirak E."/>
            <person name="Safronova V."/>
            <person name="Willems A."/>
        </authorList>
    </citation>
    <scope>NUCLEOTIDE SEQUENCE [LARGE SCALE GENOMIC DNA]</scope>
    <source>
        <strain evidence="2">CCBAU 03422</strain>
    </source>
</reference>
<evidence type="ECO:0000313" key="1">
    <source>
        <dbReference type="EMBL" id="PSH61594.1"/>
    </source>
</evidence>
<keyword evidence="2" id="KW-1185">Reference proteome</keyword>
<dbReference type="Proteomes" id="UP000241764">
    <property type="component" value="Unassembled WGS sequence"/>
</dbReference>
<dbReference type="InterPro" id="IPR010385">
    <property type="entry name" value="DUF982"/>
</dbReference>
<accession>A0A2P7B550</accession>
<comment type="caution">
    <text evidence="1">The sequence shown here is derived from an EMBL/GenBank/DDBJ whole genome shotgun (WGS) entry which is preliminary data.</text>
</comment>
<gene>
    <name evidence="1" type="ORF">CU103_22565</name>
</gene>
<proteinExistence type="predicted"/>
<dbReference type="AlphaFoldDB" id="A0A2P7B550"/>